<dbReference type="SUPFAM" id="SSF48208">
    <property type="entry name" value="Six-hairpin glycosidases"/>
    <property type="match status" value="1"/>
</dbReference>
<reference evidence="8" key="3">
    <citation type="submission" date="2022-06" db="EMBL/GenBank/DDBJ databases">
        <title>Genomic Encyclopedia of Type Strains, Phase III (KMG-III): the genomes of soil and plant-associated and newly described type strains.</title>
        <authorList>
            <person name="Whitman W."/>
        </authorList>
    </citation>
    <scope>NUCLEOTIDE SEQUENCE</scope>
    <source>
        <strain evidence="8">CPCC 202695</strain>
    </source>
</reference>
<dbReference type="Pfam" id="PF05592">
    <property type="entry name" value="Bac_rhamnosid"/>
    <property type="match status" value="1"/>
</dbReference>
<dbReference type="Pfam" id="PF17389">
    <property type="entry name" value="Bac_rhamnosid6H"/>
    <property type="match status" value="1"/>
</dbReference>
<dbReference type="GO" id="GO:0030596">
    <property type="term" value="F:alpha-L-rhamnosidase activity"/>
    <property type="evidence" value="ECO:0007669"/>
    <property type="project" value="UniProtKB-EC"/>
</dbReference>
<evidence type="ECO:0000259" key="4">
    <source>
        <dbReference type="Pfam" id="PF05592"/>
    </source>
</evidence>
<keyword evidence="3 8" id="KW-0378">Hydrolase</keyword>
<proteinExistence type="predicted"/>
<dbReference type="InterPro" id="IPR008902">
    <property type="entry name" value="Rhamnosid_concanavalin"/>
</dbReference>
<dbReference type="RefSeq" id="WP_092673413.1">
    <property type="nucleotide sequence ID" value="NZ_BMDN01000001.1"/>
</dbReference>
<dbReference type="Gene3D" id="1.50.10.10">
    <property type="match status" value="1"/>
</dbReference>
<accession>A0A1H1YAE8</accession>
<dbReference type="InterPro" id="IPR016007">
    <property type="entry name" value="Alpha_rhamnosid"/>
</dbReference>
<dbReference type="EMBL" id="SODL02000001">
    <property type="protein sequence ID" value="MCP2366629.1"/>
    <property type="molecule type" value="Genomic_DNA"/>
</dbReference>
<dbReference type="GO" id="GO:0005975">
    <property type="term" value="P:carbohydrate metabolic process"/>
    <property type="evidence" value="ECO:0007669"/>
    <property type="project" value="InterPro"/>
</dbReference>
<dbReference type="AlphaFoldDB" id="A0A1H1YAE8"/>
<feature type="domain" description="Alpha-L-rhamnosidase six-hairpin glycosidase" evidence="6">
    <location>
        <begin position="423"/>
        <end position="776"/>
    </location>
</feature>
<dbReference type="InterPro" id="IPR035398">
    <property type="entry name" value="Bac_rhamnosid_C"/>
</dbReference>
<evidence type="ECO:0000259" key="5">
    <source>
        <dbReference type="Pfam" id="PF08531"/>
    </source>
</evidence>
<evidence type="ECO:0000313" key="10">
    <source>
        <dbReference type="Proteomes" id="UP000199482"/>
    </source>
</evidence>
<organism evidence="9 10">
    <name type="scientific">Agromyces flavus</name>
    <dbReference type="NCBI Taxonomy" id="589382"/>
    <lineage>
        <taxon>Bacteria</taxon>
        <taxon>Bacillati</taxon>
        <taxon>Actinomycetota</taxon>
        <taxon>Actinomycetes</taxon>
        <taxon>Micrococcales</taxon>
        <taxon>Microbacteriaceae</taxon>
        <taxon>Agromyces</taxon>
    </lineage>
</organism>
<dbReference type="Pfam" id="PF17390">
    <property type="entry name" value="Bac_rhamnosid_C"/>
    <property type="match status" value="1"/>
</dbReference>
<dbReference type="STRING" id="589382.SAMN04489721_2704"/>
<dbReference type="InterPro" id="IPR012341">
    <property type="entry name" value="6hp_glycosidase-like_sf"/>
</dbReference>
<comment type="catalytic activity">
    <reaction evidence="1">
        <text>Hydrolysis of terminal non-reducing alpha-L-rhamnose residues in alpha-L-rhamnosides.</text>
        <dbReference type="EC" id="3.2.1.40"/>
    </reaction>
</comment>
<dbReference type="Pfam" id="PF08531">
    <property type="entry name" value="Bac_rhamnosid_N"/>
    <property type="match status" value="1"/>
</dbReference>
<name>A0A1H1YAE8_9MICO</name>
<reference evidence="10" key="1">
    <citation type="submission" date="2016-10" db="EMBL/GenBank/DDBJ databases">
        <authorList>
            <person name="Varghese N."/>
            <person name="Submissions S."/>
        </authorList>
    </citation>
    <scope>NUCLEOTIDE SEQUENCE [LARGE SCALE GENOMIC DNA]</scope>
    <source>
        <strain evidence="10">CPCC 202695</strain>
    </source>
</reference>
<dbReference type="EMBL" id="LT629755">
    <property type="protein sequence ID" value="SDT18423.1"/>
    <property type="molecule type" value="Genomic_DNA"/>
</dbReference>
<dbReference type="InterPro" id="IPR013737">
    <property type="entry name" value="Bac_rhamnosid_N"/>
</dbReference>
<evidence type="ECO:0000313" key="11">
    <source>
        <dbReference type="Proteomes" id="UP000893823"/>
    </source>
</evidence>
<dbReference type="InterPro" id="IPR035396">
    <property type="entry name" value="Bac_rhamnosid6H"/>
</dbReference>
<feature type="domain" description="Alpha-L-rhamnosidase C-terminal" evidence="7">
    <location>
        <begin position="784"/>
        <end position="854"/>
    </location>
</feature>
<dbReference type="PANTHER" id="PTHR33307:SF6">
    <property type="entry name" value="ALPHA-RHAMNOSIDASE (EUROFUNG)-RELATED"/>
    <property type="match status" value="1"/>
</dbReference>
<evidence type="ECO:0000313" key="8">
    <source>
        <dbReference type="EMBL" id="MCP2366629.1"/>
    </source>
</evidence>
<dbReference type="InterPro" id="IPR003961">
    <property type="entry name" value="FN3_dom"/>
</dbReference>
<keyword evidence="11" id="KW-1185">Reference proteome</keyword>
<feature type="domain" description="Alpha-L-rhamnosidase concanavalin-like" evidence="4">
    <location>
        <begin position="324"/>
        <end position="407"/>
    </location>
</feature>
<evidence type="ECO:0000313" key="9">
    <source>
        <dbReference type="EMBL" id="SDT18423.1"/>
    </source>
</evidence>
<dbReference type="InterPro" id="IPR008928">
    <property type="entry name" value="6-hairpin_glycosidase_sf"/>
</dbReference>
<evidence type="ECO:0000259" key="6">
    <source>
        <dbReference type="Pfam" id="PF17389"/>
    </source>
</evidence>
<dbReference type="Proteomes" id="UP000893823">
    <property type="component" value="Unassembled WGS sequence"/>
</dbReference>
<dbReference type="Gene3D" id="2.60.420.10">
    <property type="entry name" value="Maltose phosphorylase, domain 3"/>
    <property type="match status" value="1"/>
</dbReference>
<dbReference type="Pfam" id="PF25788">
    <property type="entry name" value="Ig_Rha78A_N"/>
    <property type="match status" value="1"/>
</dbReference>
<dbReference type="PANTHER" id="PTHR33307">
    <property type="entry name" value="ALPHA-RHAMNOSIDASE (EUROFUNG)"/>
    <property type="match status" value="1"/>
</dbReference>
<dbReference type="Proteomes" id="UP000199482">
    <property type="component" value="Chromosome I"/>
</dbReference>
<dbReference type="EC" id="3.2.1.40" evidence="2"/>
<feature type="domain" description="Bacterial alpha-L-rhamnosidase N-terminal" evidence="5">
    <location>
        <begin position="144"/>
        <end position="311"/>
    </location>
</feature>
<protein>
    <recommendedName>
        <fullName evidence="2">alpha-L-rhamnosidase</fullName>
        <ecNumber evidence="2">3.2.1.40</ecNumber>
    </recommendedName>
</protein>
<dbReference type="OrthoDB" id="9761045at2"/>
<sequence>MSTHLPPTSSADPGARVESLSTQYPDGLIGVPRDGLRLTWRSSAGSPQVGYQVRWSGARSGTAEPVASDASIGLVAPGPALESGEVRRYAVRIATADGWSDWSADLVVEAAVHPADLEARPIGGSEPVDGPVMLLRADVPLPAEPVRARLRATFWGVGELRINGRRAVDEHLTPGWTAYHDRVVLGTWDVTDLLHAGENALGVLLGDGWYRGRLGWEDGIEQYGAEAAALVQLDVECADGSHVRVASSPEWTTSTGGIRSAGLYDGVEIDLRAEPDGWDSPAFDASSWTPAREIAVDTSVVEPRIAGGVRTVGEWSIEPQPRGDHTLLDARQNIAGWLRLVVRGRAGERVEVRHAEVLEPDGAIHTKALRTARATDGYVLAHDGETTLEPTFTFHGFQYAEVTGAEVVSATAVAISSADVPRSSFACADARLERLHSNVAWSQRDNFVSLPTDCPQRDERLGWTGDAQAFAPAASTLFDVEAFWMSWLRDVELDQDADGAVAAVVPNILTQDTAMPSGWVLMGRAGWADAATIVPWAVYESYGSTEVLERQLDSMRRWVDHLERRAGERGLLPTEFQFGDWLDPDAPGEKPWEAKVSADFVANAFFARSARLLADAERLVGDPERAARADELAERVARDTWAAWGEAAVETQTGAAIALEFGIAPAAERDRIGEALARNVRVEHGRIATGFLGTPLVLFALVHSGHVDEAYLMLLRQAPPSWLYQVEMGATTVWERWDAIAPDGAIHAGDMSEGNGMISFNHYAYGAVVDWIYRHVAGIAPTVERPGYRRVVVAPRPTASIPWARASVESRLGTVAIDWRLTGSGDLEIDLRVPHGADAMLDLPVTPDSTVTVDGEAWDSGPATGGTLAAGAHRILVTAARVADPAALLVA</sequence>
<dbReference type="PIRSF" id="PIRSF010631">
    <property type="entry name" value="A-rhamnsds"/>
    <property type="match status" value="1"/>
</dbReference>
<dbReference type="CDD" id="cd00063">
    <property type="entry name" value="FN3"/>
    <property type="match status" value="1"/>
</dbReference>
<dbReference type="Gene3D" id="2.60.120.260">
    <property type="entry name" value="Galactose-binding domain-like"/>
    <property type="match status" value="2"/>
</dbReference>
<evidence type="ECO:0000256" key="1">
    <source>
        <dbReference type="ARBA" id="ARBA00001445"/>
    </source>
</evidence>
<reference evidence="9" key="2">
    <citation type="submission" date="2016-10" db="EMBL/GenBank/DDBJ databases">
        <authorList>
            <person name="de Groot N.N."/>
        </authorList>
    </citation>
    <scope>NUCLEOTIDE SEQUENCE [LARGE SCALE GENOMIC DNA]</scope>
    <source>
        <strain evidence="9">CPCC 202695</strain>
    </source>
</reference>
<evidence type="ECO:0000259" key="7">
    <source>
        <dbReference type="Pfam" id="PF17390"/>
    </source>
</evidence>
<evidence type="ECO:0000256" key="3">
    <source>
        <dbReference type="ARBA" id="ARBA00022801"/>
    </source>
</evidence>
<keyword evidence="8" id="KW-0326">Glycosidase</keyword>
<evidence type="ECO:0000256" key="2">
    <source>
        <dbReference type="ARBA" id="ARBA00012652"/>
    </source>
</evidence>
<gene>
    <name evidence="8" type="ORF">BCL57_000771</name>
    <name evidence="9" type="ORF">SAMN04489721_2704</name>
</gene>